<reference evidence="5" key="1">
    <citation type="submission" date="2025-08" db="UniProtKB">
        <authorList>
            <consortium name="Ensembl"/>
        </authorList>
    </citation>
    <scope>IDENTIFICATION</scope>
</reference>
<dbReference type="Gene3D" id="1.10.238.10">
    <property type="entry name" value="EF-hand"/>
    <property type="match status" value="1"/>
</dbReference>
<dbReference type="PROSITE" id="PS00018">
    <property type="entry name" value="EF_HAND_1"/>
    <property type="match status" value="1"/>
</dbReference>
<keyword evidence="1" id="KW-0479">Metal-binding</keyword>
<evidence type="ECO:0000256" key="1">
    <source>
        <dbReference type="ARBA" id="ARBA00022723"/>
    </source>
</evidence>
<dbReference type="GO" id="GO:0048306">
    <property type="term" value="F:calcium-dependent protein binding"/>
    <property type="evidence" value="ECO:0007669"/>
    <property type="project" value="TreeGrafter"/>
</dbReference>
<dbReference type="SUPFAM" id="SSF47473">
    <property type="entry name" value="EF-hand"/>
    <property type="match status" value="1"/>
</dbReference>
<dbReference type="SMART" id="SM01394">
    <property type="entry name" value="S_100"/>
    <property type="match status" value="1"/>
</dbReference>
<dbReference type="GO" id="GO:0005509">
    <property type="term" value="F:calcium ion binding"/>
    <property type="evidence" value="ECO:0007669"/>
    <property type="project" value="InterPro"/>
</dbReference>
<evidence type="ECO:0000259" key="4">
    <source>
        <dbReference type="PROSITE" id="PS50222"/>
    </source>
</evidence>
<reference evidence="5" key="2">
    <citation type="submission" date="2025-09" db="UniProtKB">
        <authorList>
            <consortium name="Ensembl"/>
        </authorList>
    </citation>
    <scope>IDENTIFICATION</scope>
</reference>
<dbReference type="Proteomes" id="UP000594220">
    <property type="component" value="Unplaced"/>
</dbReference>
<accession>A0A7M4F4Q2</accession>
<dbReference type="InterPro" id="IPR002048">
    <property type="entry name" value="EF_hand_dom"/>
</dbReference>
<evidence type="ECO:0000313" key="5">
    <source>
        <dbReference type="Ensembl" id="ENSCPRP00005019508.1"/>
    </source>
</evidence>
<gene>
    <name evidence="5" type="primary">LOC109324735</name>
</gene>
<dbReference type="GeneTree" id="ENSGT00960000189301"/>
<dbReference type="InterPro" id="IPR018247">
    <property type="entry name" value="EF_Hand_1_Ca_BS"/>
</dbReference>
<evidence type="ECO:0000313" key="6">
    <source>
        <dbReference type="Proteomes" id="UP000594220"/>
    </source>
</evidence>
<proteinExistence type="predicted"/>
<dbReference type="PANTHER" id="PTHR11639">
    <property type="entry name" value="S100 CALCIUM-BINDING PROTEIN"/>
    <property type="match status" value="1"/>
</dbReference>
<dbReference type="Pfam" id="PF01023">
    <property type="entry name" value="S_100"/>
    <property type="match status" value="1"/>
</dbReference>
<organism evidence="5 6">
    <name type="scientific">Crocodylus porosus</name>
    <name type="common">Saltwater crocodile</name>
    <name type="synonym">Estuarine crocodile</name>
    <dbReference type="NCBI Taxonomy" id="8502"/>
    <lineage>
        <taxon>Eukaryota</taxon>
        <taxon>Metazoa</taxon>
        <taxon>Chordata</taxon>
        <taxon>Craniata</taxon>
        <taxon>Vertebrata</taxon>
        <taxon>Euteleostomi</taxon>
        <taxon>Archelosauria</taxon>
        <taxon>Archosauria</taxon>
        <taxon>Crocodylia</taxon>
        <taxon>Longirostres</taxon>
        <taxon>Crocodylidae</taxon>
        <taxon>Crocodylus</taxon>
    </lineage>
</organism>
<dbReference type="InterPro" id="IPR013787">
    <property type="entry name" value="S100_Ca-bd_sub"/>
</dbReference>
<protein>
    <submittedName>
        <fullName evidence="5">Protein S100-G-like</fullName>
    </submittedName>
</protein>
<keyword evidence="2" id="KW-0677">Repeat</keyword>
<feature type="domain" description="EF-hand" evidence="4">
    <location>
        <begin position="68"/>
        <end position="95"/>
    </location>
</feature>
<name>A0A7M4F4Q2_CROPO</name>
<dbReference type="Ensembl" id="ENSCPRT00005022819.1">
    <property type="protein sequence ID" value="ENSCPRP00005019508.1"/>
    <property type="gene ID" value="ENSCPRG00005013612.1"/>
</dbReference>
<dbReference type="GO" id="GO:0043542">
    <property type="term" value="P:endothelial cell migration"/>
    <property type="evidence" value="ECO:0007669"/>
    <property type="project" value="TreeGrafter"/>
</dbReference>
<dbReference type="GO" id="GO:0070062">
    <property type="term" value="C:extracellular exosome"/>
    <property type="evidence" value="ECO:0007669"/>
    <property type="project" value="TreeGrafter"/>
</dbReference>
<dbReference type="PANTHER" id="PTHR11639:SF77">
    <property type="entry name" value="PROTEIN S100-A12"/>
    <property type="match status" value="1"/>
</dbReference>
<dbReference type="InterPro" id="IPR034325">
    <property type="entry name" value="S-100_dom"/>
</dbReference>
<dbReference type="InterPro" id="IPR011992">
    <property type="entry name" value="EF-hand-dom_pair"/>
</dbReference>
<dbReference type="OMA" id="QVEKSMM"/>
<evidence type="ECO:0000256" key="3">
    <source>
        <dbReference type="ARBA" id="ARBA00022837"/>
    </source>
</evidence>
<sequence>MPRHVSGCDPNCTLQTALEEIVKIYHKYSRSADGNDFLDRKELKLFLTREAPIFLEACVSGTGQRAGLFRETDKNKDKKLSFEEFTKILAKLTDDAHRISHGDDRCGPDQD</sequence>
<keyword evidence="3" id="KW-0106">Calcium</keyword>
<dbReference type="AlphaFoldDB" id="A0A7M4F4Q2"/>
<dbReference type="GO" id="GO:0046914">
    <property type="term" value="F:transition metal ion binding"/>
    <property type="evidence" value="ECO:0007669"/>
    <property type="project" value="InterPro"/>
</dbReference>
<dbReference type="CDD" id="cd00213">
    <property type="entry name" value="S-100"/>
    <property type="match status" value="1"/>
</dbReference>
<dbReference type="GO" id="GO:0005737">
    <property type="term" value="C:cytoplasm"/>
    <property type="evidence" value="ECO:0007669"/>
    <property type="project" value="TreeGrafter"/>
</dbReference>
<dbReference type="PROSITE" id="PS50222">
    <property type="entry name" value="EF_HAND_2"/>
    <property type="match status" value="1"/>
</dbReference>
<evidence type="ECO:0000256" key="2">
    <source>
        <dbReference type="ARBA" id="ARBA00022737"/>
    </source>
</evidence>
<keyword evidence="6" id="KW-1185">Reference proteome</keyword>